<dbReference type="EMBL" id="SHKW01000001">
    <property type="protein sequence ID" value="RZU41267.1"/>
    <property type="molecule type" value="Genomic_DNA"/>
</dbReference>
<evidence type="ECO:0000256" key="4">
    <source>
        <dbReference type="ARBA" id="ARBA00022989"/>
    </source>
</evidence>
<dbReference type="Proteomes" id="UP000292958">
    <property type="component" value="Unassembled WGS sequence"/>
</dbReference>
<evidence type="ECO:0000313" key="10">
    <source>
        <dbReference type="Proteomes" id="UP000292958"/>
    </source>
</evidence>
<feature type="transmembrane region" description="Helical" evidence="7">
    <location>
        <begin position="307"/>
        <end position="326"/>
    </location>
</feature>
<dbReference type="NCBIfam" id="TIGR01972">
    <property type="entry name" value="NDH_I_M"/>
    <property type="match status" value="1"/>
</dbReference>
<dbReference type="GO" id="GO:0042773">
    <property type="term" value="P:ATP synthesis coupled electron transport"/>
    <property type="evidence" value="ECO:0007669"/>
    <property type="project" value="InterPro"/>
</dbReference>
<dbReference type="PANTHER" id="PTHR43507">
    <property type="entry name" value="NADH-UBIQUINONE OXIDOREDUCTASE CHAIN 4"/>
    <property type="match status" value="1"/>
</dbReference>
<organism evidence="9 10">
    <name type="scientific">Edaphobacter modestus</name>
    <dbReference type="NCBI Taxonomy" id="388466"/>
    <lineage>
        <taxon>Bacteria</taxon>
        <taxon>Pseudomonadati</taxon>
        <taxon>Acidobacteriota</taxon>
        <taxon>Terriglobia</taxon>
        <taxon>Terriglobales</taxon>
        <taxon>Acidobacteriaceae</taxon>
        <taxon>Edaphobacter</taxon>
    </lineage>
</organism>
<evidence type="ECO:0000313" key="9">
    <source>
        <dbReference type="EMBL" id="RZU41267.1"/>
    </source>
</evidence>
<dbReference type="GO" id="GO:0048039">
    <property type="term" value="F:ubiquinone binding"/>
    <property type="evidence" value="ECO:0007669"/>
    <property type="project" value="TreeGrafter"/>
</dbReference>
<dbReference type="GO" id="GO:0012505">
    <property type="term" value="C:endomembrane system"/>
    <property type="evidence" value="ECO:0007669"/>
    <property type="project" value="UniProtKB-SubCell"/>
</dbReference>
<feature type="transmembrane region" description="Helical" evidence="7">
    <location>
        <begin position="376"/>
        <end position="395"/>
    </location>
</feature>
<feature type="transmembrane region" description="Helical" evidence="7">
    <location>
        <begin position="281"/>
        <end position="300"/>
    </location>
</feature>
<dbReference type="GO" id="GO:0008137">
    <property type="term" value="F:NADH dehydrogenase (ubiquinone) activity"/>
    <property type="evidence" value="ECO:0007669"/>
    <property type="project" value="InterPro"/>
</dbReference>
<gene>
    <name evidence="9" type="ORF">BDD14_2775</name>
</gene>
<feature type="transmembrane region" description="Helical" evidence="7">
    <location>
        <begin position="138"/>
        <end position="155"/>
    </location>
</feature>
<feature type="transmembrane region" description="Helical" evidence="7">
    <location>
        <begin position="249"/>
        <end position="269"/>
    </location>
</feature>
<dbReference type="InterPro" id="IPR010227">
    <property type="entry name" value="NADH_Q_OxRdtase_chainM/4"/>
</dbReference>
<reference evidence="9 10" key="1">
    <citation type="submission" date="2019-02" db="EMBL/GenBank/DDBJ databases">
        <title>Genomic Encyclopedia of Archaeal and Bacterial Type Strains, Phase II (KMG-II): from individual species to whole genera.</title>
        <authorList>
            <person name="Goeker M."/>
        </authorList>
    </citation>
    <scope>NUCLEOTIDE SEQUENCE [LARGE SCALE GENOMIC DNA]</scope>
    <source>
        <strain evidence="9 10">DSM 18101</strain>
    </source>
</reference>
<name>A0A4Q7YU21_9BACT</name>
<accession>A0A4Q7YU21</accession>
<dbReference type="NCBIfam" id="NF004498">
    <property type="entry name" value="PRK05846.1-1"/>
    <property type="match status" value="1"/>
</dbReference>
<protein>
    <submittedName>
        <fullName evidence="9">NADH dehydrogenase subunit M</fullName>
    </submittedName>
</protein>
<evidence type="ECO:0000256" key="6">
    <source>
        <dbReference type="RuleBase" id="RU000320"/>
    </source>
</evidence>
<dbReference type="GO" id="GO:0015990">
    <property type="term" value="P:electron transport coupled proton transport"/>
    <property type="evidence" value="ECO:0007669"/>
    <property type="project" value="TreeGrafter"/>
</dbReference>
<dbReference type="GO" id="GO:0016020">
    <property type="term" value="C:membrane"/>
    <property type="evidence" value="ECO:0007669"/>
    <property type="project" value="UniProtKB-SubCell"/>
</dbReference>
<sequence length="498" mass="54547">MILLSLILILLVGGISSWIVARWHVTVARWIAVASVGADLAVTIGVWIANTGRSQPATQRWLEECNFNWISQFGIRFHLALDGLSLALLLLTYFLGIVAILSSWTEIRQRVGFFHFNLLWVLAGITGVFLAADLFVFYLFWELMLVPMYFLIGIWGHERRIYAATKFFLFTQLSGLLMLIAIISLAVLHQHATGVFTFDYEQLLNTTLSPRSARLLMLGFFVAFAVKLPAFPFHTWLPDAHTEAPTAGSVILAGLLLKTGAYGLIRFVLPLFPGPSRELAPLMMTVGVIGILYGAVLAVGQTDLKRLVAYTSVSHMGFVLLGIFAGNEIALEGAVIQMISHGISTGALFVLAGLLQERMHTREISQMGGLWETMPALSGAGLLFAMASLGLPGLGDFVGEFLVLLGAYRANISLTVVATLGLLAATLYGLRFAQGAFHGPNLHHWSLPDMRLRESTILGSMILCLLWIGLYPQPILNTLRPSLAAVQQSAFPQELARR</sequence>
<feature type="domain" description="NADH:quinone oxidoreductase/Mrp antiporter transmembrane" evidence="8">
    <location>
        <begin position="131"/>
        <end position="419"/>
    </location>
</feature>
<keyword evidence="10" id="KW-1185">Reference proteome</keyword>
<comment type="caution">
    <text evidence="9">The sequence shown here is derived from an EMBL/GenBank/DDBJ whole genome shotgun (WGS) entry which is preliminary data.</text>
</comment>
<dbReference type="InterPro" id="IPR003918">
    <property type="entry name" value="NADH_UbQ_OxRdtase"/>
</dbReference>
<dbReference type="AlphaFoldDB" id="A0A4Q7YU21"/>
<evidence type="ECO:0000256" key="2">
    <source>
        <dbReference type="ARBA" id="ARBA00009025"/>
    </source>
</evidence>
<feature type="transmembrane region" description="Helical" evidence="7">
    <location>
        <begin position="167"/>
        <end position="188"/>
    </location>
</feature>
<evidence type="ECO:0000256" key="5">
    <source>
        <dbReference type="ARBA" id="ARBA00023136"/>
    </source>
</evidence>
<comment type="similarity">
    <text evidence="2">Belongs to the complex I subunit 4 family.</text>
</comment>
<evidence type="ECO:0000256" key="3">
    <source>
        <dbReference type="ARBA" id="ARBA00022692"/>
    </source>
</evidence>
<dbReference type="OrthoDB" id="9807568at2"/>
<feature type="transmembrane region" description="Helical" evidence="7">
    <location>
        <begin position="111"/>
        <end position="132"/>
    </location>
</feature>
<feature type="transmembrane region" description="Helical" evidence="7">
    <location>
        <begin position="215"/>
        <end position="237"/>
    </location>
</feature>
<feature type="transmembrane region" description="Helical" evidence="7">
    <location>
        <begin position="451"/>
        <end position="470"/>
    </location>
</feature>
<dbReference type="PANTHER" id="PTHR43507:SF1">
    <property type="entry name" value="NADH-UBIQUINONE OXIDOREDUCTASE CHAIN 4"/>
    <property type="match status" value="1"/>
</dbReference>
<comment type="subcellular location">
    <subcellularLocation>
        <location evidence="1">Endomembrane system</location>
        <topology evidence="1">Multi-pass membrane protein</topology>
    </subcellularLocation>
    <subcellularLocation>
        <location evidence="6">Membrane</location>
        <topology evidence="6">Multi-pass membrane protein</topology>
    </subcellularLocation>
</comment>
<keyword evidence="3 6" id="KW-0812">Transmembrane</keyword>
<feature type="transmembrane region" description="Helical" evidence="7">
    <location>
        <begin position="338"/>
        <end position="355"/>
    </location>
</feature>
<dbReference type="RefSeq" id="WP_130423085.1">
    <property type="nucleotide sequence ID" value="NZ_SHKW01000001.1"/>
</dbReference>
<dbReference type="GO" id="GO:0003954">
    <property type="term" value="F:NADH dehydrogenase activity"/>
    <property type="evidence" value="ECO:0007669"/>
    <property type="project" value="TreeGrafter"/>
</dbReference>
<dbReference type="PRINTS" id="PR01437">
    <property type="entry name" value="NUOXDRDTASE4"/>
</dbReference>
<evidence type="ECO:0000256" key="1">
    <source>
        <dbReference type="ARBA" id="ARBA00004127"/>
    </source>
</evidence>
<feature type="transmembrane region" description="Helical" evidence="7">
    <location>
        <begin position="85"/>
        <end position="104"/>
    </location>
</feature>
<feature type="transmembrane region" description="Helical" evidence="7">
    <location>
        <begin position="27"/>
        <end position="49"/>
    </location>
</feature>
<evidence type="ECO:0000256" key="7">
    <source>
        <dbReference type="SAM" id="Phobius"/>
    </source>
</evidence>
<dbReference type="InterPro" id="IPR001750">
    <property type="entry name" value="ND/Mrp_TM"/>
</dbReference>
<feature type="transmembrane region" description="Helical" evidence="7">
    <location>
        <begin position="407"/>
        <end position="430"/>
    </location>
</feature>
<evidence type="ECO:0000259" key="8">
    <source>
        <dbReference type="Pfam" id="PF00361"/>
    </source>
</evidence>
<dbReference type="Pfam" id="PF00361">
    <property type="entry name" value="Proton_antipo_M"/>
    <property type="match status" value="1"/>
</dbReference>
<keyword evidence="4 7" id="KW-1133">Transmembrane helix</keyword>
<keyword evidence="5 7" id="KW-0472">Membrane</keyword>
<proteinExistence type="inferred from homology"/>